<gene>
    <name evidence="1" type="ORF">DERYTH_LOCUS23659</name>
</gene>
<accession>A0A9N9K021</accession>
<organism evidence="1 2">
    <name type="scientific">Dentiscutata erythropus</name>
    <dbReference type="NCBI Taxonomy" id="1348616"/>
    <lineage>
        <taxon>Eukaryota</taxon>
        <taxon>Fungi</taxon>
        <taxon>Fungi incertae sedis</taxon>
        <taxon>Mucoromycota</taxon>
        <taxon>Glomeromycotina</taxon>
        <taxon>Glomeromycetes</taxon>
        <taxon>Diversisporales</taxon>
        <taxon>Gigasporaceae</taxon>
        <taxon>Dentiscutata</taxon>
    </lineage>
</organism>
<reference evidence="1" key="1">
    <citation type="submission" date="2021-06" db="EMBL/GenBank/DDBJ databases">
        <authorList>
            <person name="Kallberg Y."/>
            <person name="Tangrot J."/>
            <person name="Rosling A."/>
        </authorList>
    </citation>
    <scope>NUCLEOTIDE SEQUENCE</scope>
    <source>
        <strain evidence="1">MA453B</strain>
    </source>
</reference>
<evidence type="ECO:0000313" key="2">
    <source>
        <dbReference type="Proteomes" id="UP000789405"/>
    </source>
</evidence>
<name>A0A9N9K021_9GLOM</name>
<protein>
    <submittedName>
        <fullName evidence="1">28905_t:CDS:1</fullName>
    </submittedName>
</protein>
<comment type="caution">
    <text evidence="1">The sequence shown here is derived from an EMBL/GenBank/DDBJ whole genome shotgun (WGS) entry which is preliminary data.</text>
</comment>
<dbReference type="OrthoDB" id="4062651at2759"/>
<dbReference type="Proteomes" id="UP000789405">
    <property type="component" value="Unassembled WGS sequence"/>
</dbReference>
<keyword evidence="2" id="KW-1185">Reference proteome</keyword>
<evidence type="ECO:0000313" key="1">
    <source>
        <dbReference type="EMBL" id="CAG8802363.1"/>
    </source>
</evidence>
<dbReference type="AlphaFoldDB" id="A0A9N9K021"/>
<proteinExistence type="predicted"/>
<sequence>KLIAGKELNLPDLPDVVENKIDYLRPPNIHRNLVTSDSSRSNNDIEDIFIYLS</sequence>
<dbReference type="EMBL" id="CAJVPY010036827">
    <property type="protein sequence ID" value="CAG8802363.1"/>
    <property type="molecule type" value="Genomic_DNA"/>
</dbReference>
<feature type="non-terminal residue" evidence="1">
    <location>
        <position position="1"/>
    </location>
</feature>